<feature type="binding site" evidence="2">
    <location>
        <position position="188"/>
    </location>
    <ligand>
        <name>Fe cation</name>
        <dbReference type="ChEBI" id="CHEBI:24875"/>
        <label>2</label>
    </ligand>
</feature>
<dbReference type="PANTHER" id="PTHR36303">
    <property type="entry name" value="2',3'-CYCLIC-NUCLEOTIDE 2'-PHOSPHODIESTERASE"/>
    <property type="match status" value="1"/>
</dbReference>
<name>A0A449B3F4_9BACT</name>
<dbReference type="GO" id="GO:0004113">
    <property type="term" value="F:2',3'-cyclic-nucleotide 3'-phosphodiesterase activity"/>
    <property type="evidence" value="ECO:0007669"/>
    <property type="project" value="TreeGrafter"/>
</dbReference>
<dbReference type="Pfam" id="PF13277">
    <property type="entry name" value="YmdB"/>
    <property type="match status" value="1"/>
</dbReference>
<dbReference type="GO" id="GO:0046872">
    <property type="term" value="F:metal ion binding"/>
    <property type="evidence" value="ECO:0007669"/>
    <property type="project" value="UniProtKB-KW"/>
</dbReference>
<dbReference type="AlphaFoldDB" id="A0A449B3F4"/>
<dbReference type="OrthoDB" id="9801109at2"/>
<feature type="binding site" evidence="2">
    <location>
        <position position="14"/>
    </location>
    <ligand>
        <name>Fe cation</name>
        <dbReference type="ChEBI" id="CHEBI:24875"/>
        <label>1</label>
    </ligand>
</feature>
<feature type="binding site" evidence="2">
    <location>
        <position position="73"/>
    </location>
    <ligand>
        <name>Fe cation</name>
        <dbReference type="ChEBI" id="CHEBI:24875"/>
        <label>2</label>
    </ligand>
</feature>
<dbReference type="RefSeq" id="WP_129645921.1">
    <property type="nucleotide sequence ID" value="NZ_LR215037.1"/>
</dbReference>
<dbReference type="InterPro" id="IPR005235">
    <property type="entry name" value="YmdB-like"/>
</dbReference>
<feature type="binding site" evidence="2">
    <location>
        <position position="163"/>
    </location>
    <ligand>
        <name>Fe cation</name>
        <dbReference type="ChEBI" id="CHEBI:24875"/>
        <label>2</label>
    </ligand>
</feature>
<feature type="binding site" evidence="2">
    <location>
        <position position="190"/>
    </location>
    <ligand>
        <name>Fe cation</name>
        <dbReference type="ChEBI" id="CHEBI:24875"/>
        <label>1</label>
    </ligand>
</feature>
<reference evidence="3 4" key="1">
    <citation type="submission" date="2019-01" db="EMBL/GenBank/DDBJ databases">
        <authorList>
            <consortium name="Pathogen Informatics"/>
        </authorList>
    </citation>
    <scope>NUCLEOTIDE SEQUENCE [LARGE SCALE GENOMIC DNA]</scope>
    <source>
        <strain evidence="3 4">NCTC10168</strain>
    </source>
</reference>
<keyword evidence="4" id="KW-1185">Reference proteome</keyword>
<keyword evidence="2" id="KW-0479">Metal-binding</keyword>
<dbReference type="Gene3D" id="3.60.21.10">
    <property type="match status" value="1"/>
</dbReference>
<feature type="binding site" evidence="2">
    <location>
        <position position="45"/>
    </location>
    <ligand>
        <name>Fe cation</name>
        <dbReference type="ChEBI" id="CHEBI:24875"/>
        <label>1</label>
    </ligand>
</feature>
<dbReference type="EMBL" id="LR215037">
    <property type="protein sequence ID" value="VEU75105.1"/>
    <property type="molecule type" value="Genomic_DNA"/>
</dbReference>
<evidence type="ECO:0000256" key="1">
    <source>
        <dbReference type="PIRSR" id="PIRSR004789-50"/>
    </source>
</evidence>
<evidence type="ECO:0000313" key="3">
    <source>
        <dbReference type="EMBL" id="VEU75105.1"/>
    </source>
</evidence>
<proteinExistence type="predicted"/>
<dbReference type="PANTHER" id="PTHR36303:SF1">
    <property type="entry name" value="2',3'-CYCLIC-NUCLEOTIDE 2'-PHOSPHODIESTERASE"/>
    <property type="match status" value="1"/>
</dbReference>
<dbReference type="KEGG" id="mmau:NCTC10168_00011"/>
<evidence type="ECO:0000313" key="4">
    <source>
        <dbReference type="Proteomes" id="UP000290243"/>
    </source>
</evidence>
<feature type="binding site" evidence="2">
    <location>
        <position position="45"/>
    </location>
    <ligand>
        <name>Fe cation</name>
        <dbReference type="ChEBI" id="CHEBI:24875"/>
        <label>2</label>
    </ligand>
</feature>
<dbReference type="Proteomes" id="UP000290243">
    <property type="component" value="Chromosome"/>
</dbReference>
<feature type="active site" description="Proton donor" evidence="1">
    <location>
        <position position="74"/>
    </location>
</feature>
<dbReference type="InterPro" id="IPR029052">
    <property type="entry name" value="Metallo-depent_PP-like"/>
</dbReference>
<organism evidence="3 4">
    <name type="scientific">Mycoplasmopsis maculosa</name>
    <dbReference type="NCBI Taxonomy" id="114885"/>
    <lineage>
        <taxon>Bacteria</taxon>
        <taxon>Bacillati</taxon>
        <taxon>Mycoplasmatota</taxon>
        <taxon>Mycoplasmoidales</taxon>
        <taxon>Metamycoplasmataceae</taxon>
        <taxon>Mycoplasmopsis</taxon>
    </lineage>
</organism>
<gene>
    <name evidence="3" type="primary">ymdB</name>
    <name evidence="3" type="ORF">NCTC10168_00011</name>
</gene>
<sequence>MNDNKDLNILFLGDIFGDPGIKIVKKHLEDIKAKYNIDLTIAQGENVSGRKGFATREYLKLKEIGIDLFTLGNHVWAKSDILKIINNEDIIRPANIDKDYPGNGSVVFKSSNGITIRVTSLMGITFNKLLKPWQQEYADNFFDSIDSIINFREKTDYHFIDFHGETTSEKYVLALYLDGKVDALCGTHTHVQTNDAHVMKKGLCYITDAGMNGPYDSAIGANFQEVYENMRFGKNSKFITSNNESQFNAVVIKLSRDMSKREIFPINIKPY</sequence>
<evidence type="ECO:0000256" key="2">
    <source>
        <dbReference type="PIRSR" id="PIRSR004789-51"/>
    </source>
</evidence>
<protein>
    <submittedName>
        <fullName evidence="3">Metallophosphoesterase YmdB</fullName>
    </submittedName>
</protein>
<dbReference type="SUPFAM" id="SSF56300">
    <property type="entry name" value="Metallo-dependent phosphatases"/>
    <property type="match status" value="1"/>
</dbReference>
<dbReference type="PIRSF" id="PIRSF004789">
    <property type="entry name" value="DR1281"/>
    <property type="match status" value="1"/>
</dbReference>
<feature type="binding site" evidence="2">
    <location>
        <position position="46"/>
    </location>
    <ligand>
        <name>Fe cation</name>
        <dbReference type="ChEBI" id="CHEBI:24875"/>
        <label>1</label>
    </ligand>
</feature>
<accession>A0A449B3F4</accession>